<organism evidence="1">
    <name type="scientific">uncultured Dysgonomonas sp</name>
    <dbReference type="NCBI Taxonomy" id="206096"/>
    <lineage>
        <taxon>Bacteria</taxon>
        <taxon>Pseudomonadati</taxon>
        <taxon>Bacteroidota</taxon>
        <taxon>Bacteroidia</taxon>
        <taxon>Bacteroidales</taxon>
        <taxon>Dysgonomonadaceae</taxon>
        <taxon>Dysgonomonas</taxon>
        <taxon>environmental samples</taxon>
    </lineage>
</organism>
<protein>
    <submittedName>
        <fullName evidence="1">Uncharacterized protein</fullName>
    </submittedName>
</protein>
<dbReference type="EMBL" id="FLUM01000001">
    <property type="protein sequence ID" value="SBV98368.1"/>
    <property type="molecule type" value="Genomic_DNA"/>
</dbReference>
<gene>
    <name evidence="1" type="ORF">KL86DYS1_12154</name>
</gene>
<sequence length="60" mass="7165">MMEQSEREKIQEEVEMLEMILDAYNEEPELRNRPGAAEYIDSVLDRYNELKEMLNNTPSE</sequence>
<dbReference type="AlphaFoldDB" id="A0A212JG10"/>
<accession>A0A212JG10</accession>
<name>A0A212JG10_9BACT</name>
<reference evidence="1" key="1">
    <citation type="submission" date="2016-04" db="EMBL/GenBank/DDBJ databases">
        <authorList>
            <person name="Evans L.H."/>
            <person name="Alamgir A."/>
            <person name="Owens N."/>
            <person name="Weber N.D."/>
            <person name="Virtaneva K."/>
            <person name="Barbian K."/>
            <person name="Babar A."/>
            <person name="Rosenke K."/>
        </authorList>
    </citation>
    <scope>NUCLEOTIDE SEQUENCE</scope>
    <source>
        <strain evidence="1">86-1</strain>
    </source>
</reference>
<evidence type="ECO:0000313" key="1">
    <source>
        <dbReference type="EMBL" id="SBV98368.1"/>
    </source>
</evidence>
<proteinExistence type="predicted"/>
<dbReference type="RefSeq" id="WP_296940760.1">
    <property type="nucleotide sequence ID" value="NZ_LT599032.1"/>
</dbReference>